<proteinExistence type="inferred from homology"/>
<organism evidence="12 13">
    <name type="scientific">Ichthyophthirius multifiliis</name>
    <name type="common">White spot disease agent</name>
    <name type="synonym">Ich</name>
    <dbReference type="NCBI Taxonomy" id="5932"/>
    <lineage>
        <taxon>Eukaryota</taxon>
        <taxon>Sar</taxon>
        <taxon>Alveolata</taxon>
        <taxon>Ciliophora</taxon>
        <taxon>Intramacronucleata</taxon>
        <taxon>Oligohymenophorea</taxon>
        <taxon>Hymenostomatida</taxon>
        <taxon>Ophryoglenina</taxon>
        <taxon>Ichthyophthirius</taxon>
    </lineage>
</organism>
<protein>
    <recommendedName>
        <fullName evidence="10">Dolichyl-diphosphooligosaccharide--protein glycosyltransferase subunit 1</fullName>
    </recommendedName>
</protein>
<dbReference type="InterPro" id="IPR035940">
    <property type="entry name" value="CAP_sf"/>
</dbReference>
<feature type="signal peptide" evidence="10">
    <location>
        <begin position="1"/>
        <end position="21"/>
    </location>
</feature>
<dbReference type="InterPro" id="IPR014044">
    <property type="entry name" value="CAP_dom"/>
</dbReference>
<dbReference type="Gene3D" id="3.40.33.10">
    <property type="entry name" value="CAP"/>
    <property type="match status" value="1"/>
</dbReference>
<keyword evidence="12" id="KW-0808">Transferase</keyword>
<reference evidence="12 13" key="1">
    <citation type="submission" date="2011-07" db="EMBL/GenBank/DDBJ databases">
        <authorList>
            <person name="Coyne R."/>
            <person name="Brami D."/>
            <person name="Johnson J."/>
            <person name="Hostetler J."/>
            <person name="Hannick L."/>
            <person name="Clark T."/>
            <person name="Cassidy-Hanley D."/>
            <person name="Inman J."/>
        </authorList>
    </citation>
    <scope>NUCLEOTIDE SEQUENCE [LARGE SCALE GENOMIC DNA]</scope>
    <source>
        <strain evidence="12 13">G5</strain>
    </source>
</reference>
<dbReference type="InParanoid" id="G0QS86"/>
<accession>G0QS86</accession>
<comment type="pathway">
    <text evidence="3 10">Protein modification; protein glycosylation.</text>
</comment>
<keyword evidence="7 10" id="KW-0256">Endoplasmic reticulum</keyword>
<dbReference type="GO" id="GO:0016757">
    <property type="term" value="F:glycosyltransferase activity"/>
    <property type="evidence" value="ECO:0007669"/>
    <property type="project" value="UniProtKB-KW"/>
</dbReference>
<evidence type="ECO:0000256" key="10">
    <source>
        <dbReference type="RuleBase" id="RU361143"/>
    </source>
</evidence>
<evidence type="ECO:0000256" key="1">
    <source>
        <dbReference type="ARBA" id="ARBA00002791"/>
    </source>
</evidence>
<evidence type="ECO:0000256" key="3">
    <source>
        <dbReference type="ARBA" id="ARBA00004922"/>
    </source>
</evidence>
<dbReference type="eggNOG" id="KOG2291">
    <property type="taxonomic scope" value="Eukaryota"/>
</dbReference>
<dbReference type="PANTHER" id="PTHR21049">
    <property type="entry name" value="RIBOPHORIN I"/>
    <property type="match status" value="1"/>
</dbReference>
<dbReference type="EMBL" id="GL983807">
    <property type="protein sequence ID" value="EGR31951.1"/>
    <property type="molecule type" value="Genomic_DNA"/>
</dbReference>
<keyword evidence="13" id="KW-1185">Reference proteome</keyword>
<dbReference type="Pfam" id="PF00188">
    <property type="entry name" value="CAP"/>
    <property type="match status" value="1"/>
</dbReference>
<sequence length="558" mass="64812">MIKIIIFIQAILLFLFKCLNLQETKNILIEDAVREVDLTQRYASSQTKLRLTNKGETPITHFYYALPLYQQEQTIIVLLRKLDQSEITGVVVEDINIRHQYNATLIRFELEKALNKNEKVSITIEEKFVNRQEPYPKQITVLENQNILFKDNKYIFSPYYVESQRTIYKAQNIISNTEDEAVTKLRKSGLKYGEYKNISPFSVSDIQIHSENNTPLIYLTKSSKTIEVSHWGNIAVENSYNLVNKGANLKGEFSRVDYNKYSQNSGKNALKSLYAEIPFHATGLWYRDIIGNISTSNAMRDKTDKVVKLNIQPRFPIMGGWKNDFRLGYNLNASRYLYTDNEGNYVLKQLFSIPFHDLLAQEFELRVVLPEGAYNIKPELPFNVDSYHQEITFSYLDSQGRPTLVFRKKNRLILRKNAQNIHQKGEIYMIVILFGKKCLELTNNFRASQNLPHMVWNEQLTFIGMQHSENMGEEKVPFGHQGFEQRVHLISFNKRGVYENVAYCSEGFQDIPSTIVNGWINSPGHRKNLLSNSNVCGISVYKNKKGYWYFTQLLALKC</sequence>
<evidence type="ECO:0000256" key="8">
    <source>
        <dbReference type="ARBA" id="ARBA00022989"/>
    </source>
</evidence>
<dbReference type="SUPFAM" id="SSF55797">
    <property type="entry name" value="PR-1-like"/>
    <property type="match status" value="1"/>
</dbReference>
<keyword evidence="6 10" id="KW-0732">Signal</keyword>
<dbReference type="GeneID" id="14908093"/>
<name>G0QS86_ICHMU</name>
<dbReference type="GO" id="GO:0018279">
    <property type="term" value="P:protein N-linked glycosylation via asparagine"/>
    <property type="evidence" value="ECO:0007669"/>
    <property type="project" value="TreeGrafter"/>
</dbReference>
<dbReference type="InterPro" id="IPR007676">
    <property type="entry name" value="Ribophorin_I"/>
</dbReference>
<dbReference type="Pfam" id="PF04597">
    <property type="entry name" value="Ribophorin_I"/>
    <property type="match status" value="1"/>
</dbReference>
<evidence type="ECO:0000256" key="5">
    <source>
        <dbReference type="ARBA" id="ARBA00022692"/>
    </source>
</evidence>
<keyword evidence="9" id="KW-0472">Membrane</keyword>
<evidence type="ECO:0000256" key="7">
    <source>
        <dbReference type="ARBA" id="ARBA00022824"/>
    </source>
</evidence>
<dbReference type="AlphaFoldDB" id="G0QS86"/>
<evidence type="ECO:0000259" key="11">
    <source>
        <dbReference type="Pfam" id="PF00188"/>
    </source>
</evidence>
<keyword evidence="8" id="KW-1133">Transmembrane helix</keyword>
<evidence type="ECO:0000313" key="12">
    <source>
        <dbReference type="EMBL" id="EGR31951.1"/>
    </source>
</evidence>
<evidence type="ECO:0000313" key="13">
    <source>
        <dbReference type="Proteomes" id="UP000008983"/>
    </source>
</evidence>
<dbReference type="STRING" id="857967.G0QS86"/>
<evidence type="ECO:0000256" key="6">
    <source>
        <dbReference type="ARBA" id="ARBA00022729"/>
    </source>
</evidence>
<gene>
    <name evidence="12" type="ORF">IMG5_099790</name>
</gene>
<dbReference type="FunCoup" id="G0QS86">
    <property type="interactions" value="144"/>
</dbReference>
<dbReference type="RefSeq" id="XP_004035437.1">
    <property type="nucleotide sequence ID" value="XM_004035389.1"/>
</dbReference>
<keyword evidence="12" id="KW-0328">Glycosyltransferase</keyword>
<evidence type="ECO:0000256" key="4">
    <source>
        <dbReference type="ARBA" id="ARBA00008905"/>
    </source>
</evidence>
<feature type="domain" description="SCP" evidence="11">
    <location>
        <begin position="439"/>
        <end position="552"/>
    </location>
</feature>
<dbReference type="UniPathway" id="UPA00378"/>
<keyword evidence="5" id="KW-0812">Transmembrane</keyword>
<evidence type="ECO:0000256" key="2">
    <source>
        <dbReference type="ARBA" id="ARBA00004115"/>
    </source>
</evidence>
<feature type="chain" id="PRO_5005130768" description="Dolichyl-diphosphooligosaccharide--protein glycosyltransferase subunit 1" evidence="10">
    <location>
        <begin position="22"/>
        <end position="558"/>
    </location>
</feature>
<dbReference type="OMA" id="THYTLGY"/>
<comment type="subcellular location">
    <subcellularLocation>
        <location evidence="2 10">Endoplasmic reticulum membrane</location>
        <topology evidence="2 10">Single-pass type I membrane protein</topology>
    </subcellularLocation>
</comment>
<comment type="similarity">
    <text evidence="4 10">Belongs to the OST1 family.</text>
</comment>
<dbReference type="Proteomes" id="UP000008983">
    <property type="component" value="Unassembled WGS sequence"/>
</dbReference>
<evidence type="ECO:0000256" key="9">
    <source>
        <dbReference type="ARBA" id="ARBA00023136"/>
    </source>
</evidence>
<dbReference type="GO" id="GO:0008250">
    <property type="term" value="C:oligosaccharyltransferase complex"/>
    <property type="evidence" value="ECO:0007669"/>
    <property type="project" value="UniProtKB-UniRule"/>
</dbReference>
<comment type="function">
    <text evidence="1 10">Subunit of the oligosaccharyl transferase (OST) complex that catalyzes the initial transfer of a defined glycan (Glc(3)Man(9)GlcNAc(2) in eukaryotes) from the lipid carrier dolichol-pyrophosphate to an asparagine residue within an Asn-X-Ser/Thr consensus motif in nascent polypeptide chains, the first step in protein N-glycosylation. N-glycosylation occurs cotranslationally and the complex associates with the Sec61 complex at the channel-forming translocon complex that mediates protein translocation across the endoplasmic reticulum (ER). All subunits are required for a maximal enzyme activity.</text>
</comment>
<dbReference type="CDD" id="cd05379">
    <property type="entry name" value="CAP_bacterial"/>
    <property type="match status" value="1"/>
</dbReference>
<dbReference type="PANTHER" id="PTHR21049:SF0">
    <property type="entry name" value="DOLICHYL-DIPHOSPHOOLIGOSACCHARIDE--PROTEIN GLYCOSYLTRANSFERASE SUBUNIT 1"/>
    <property type="match status" value="1"/>
</dbReference>
<dbReference type="OrthoDB" id="310030at2759"/>
<comment type="subunit">
    <text evidence="10">Component of the oligosaccharyltransferase (OST) complex.</text>
</comment>